<feature type="compositionally biased region" description="Acidic residues" evidence="1">
    <location>
        <begin position="1"/>
        <end position="23"/>
    </location>
</feature>
<accession>A0AAV4CKS8</accession>
<comment type="caution">
    <text evidence="2">The sequence shown here is derived from an EMBL/GenBank/DDBJ whole genome shotgun (WGS) entry which is preliminary data.</text>
</comment>
<dbReference type="EMBL" id="BLXT01006579">
    <property type="protein sequence ID" value="GFO32250.1"/>
    <property type="molecule type" value="Genomic_DNA"/>
</dbReference>
<gene>
    <name evidence="2" type="ORF">PoB_005875500</name>
</gene>
<feature type="region of interest" description="Disordered" evidence="1">
    <location>
        <begin position="62"/>
        <end position="82"/>
    </location>
</feature>
<feature type="region of interest" description="Disordered" evidence="1">
    <location>
        <begin position="1"/>
        <end position="24"/>
    </location>
</feature>
<proteinExistence type="predicted"/>
<evidence type="ECO:0000313" key="3">
    <source>
        <dbReference type="Proteomes" id="UP000735302"/>
    </source>
</evidence>
<dbReference type="Proteomes" id="UP000735302">
    <property type="component" value="Unassembled WGS sequence"/>
</dbReference>
<protein>
    <submittedName>
        <fullName evidence="2">Uncharacterized protein</fullName>
    </submittedName>
</protein>
<reference evidence="2 3" key="1">
    <citation type="journal article" date="2021" name="Elife">
        <title>Chloroplast acquisition without the gene transfer in kleptoplastic sea slugs, Plakobranchus ocellatus.</title>
        <authorList>
            <person name="Maeda T."/>
            <person name="Takahashi S."/>
            <person name="Yoshida T."/>
            <person name="Shimamura S."/>
            <person name="Takaki Y."/>
            <person name="Nagai Y."/>
            <person name="Toyoda A."/>
            <person name="Suzuki Y."/>
            <person name="Arimoto A."/>
            <person name="Ishii H."/>
            <person name="Satoh N."/>
            <person name="Nishiyama T."/>
            <person name="Hasebe M."/>
            <person name="Maruyama T."/>
            <person name="Minagawa J."/>
            <person name="Obokata J."/>
            <person name="Shigenobu S."/>
        </authorList>
    </citation>
    <scope>NUCLEOTIDE SEQUENCE [LARGE SCALE GENOMIC DNA]</scope>
</reference>
<evidence type="ECO:0000313" key="2">
    <source>
        <dbReference type="EMBL" id="GFO32250.1"/>
    </source>
</evidence>
<evidence type="ECO:0000256" key="1">
    <source>
        <dbReference type="SAM" id="MobiDB-lite"/>
    </source>
</evidence>
<name>A0AAV4CKS8_9GAST</name>
<dbReference type="AlphaFoldDB" id="A0AAV4CKS8"/>
<keyword evidence="3" id="KW-1185">Reference proteome</keyword>
<sequence>MIDEVCEQEDQIELSPDEEEYDSDSVPLASYLNWVAKHKTRPEPQKTEANEKATSPLHYTTLSLCRASNSRDRGTVGTAASK</sequence>
<organism evidence="2 3">
    <name type="scientific">Plakobranchus ocellatus</name>
    <dbReference type="NCBI Taxonomy" id="259542"/>
    <lineage>
        <taxon>Eukaryota</taxon>
        <taxon>Metazoa</taxon>
        <taxon>Spiralia</taxon>
        <taxon>Lophotrochozoa</taxon>
        <taxon>Mollusca</taxon>
        <taxon>Gastropoda</taxon>
        <taxon>Heterobranchia</taxon>
        <taxon>Euthyneura</taxon>
        <taxon>Panpulmonata</taxon>
        <taxon>Sacoglossa</taxon>
        <taxon>Placobranchoidea</taxon>
        <taxon>Plakobranchidae</taxon>
        <taxon>Plakobranchus</taxon>
    </lineage>
</organism>